<name>A0AAD5TN40_9FUNG</name>
<organism evidence="1 2">
    <name type="scientific">Geranomyces variabilis</name>
    <dbReference type="NCBI Taxonomy" id="109894"/>
    <lineage>
        <taxon>Eukaryota</taxon>
        <taxon>Fungi</taxon>
        <taxon>Fungi incertae sedis</taxon>
        <taxon>Chytridiomycota</taxon>
        <taxon>Chytridiomycota incertae sedis</taxon>
        <taxon>Chytridiomycetes</taxon>
        <taxon>Spizellomycetales</taxon>
        <taxon>Powellomycetaceae</taxon>
        <taxon>Geranomyces</taxon>
    </lineage>
</organism>
<evidence type="ECO:0000313" key="2">
    <source>
        <dbReference type="Proteomes" id="UP001212152"/>
    </source>
</evidence>
<proteinExistence type="predicted"/>
<protein>
    <submittedName>
        <fullName evidence="1">Uncharacterized protein</fullName>
    </submittedName>
</protein>
<sequence length="360" mass="41619">MLNQMLVKLMKDCDAWEESYRTTTTNVSASNMYGVLESYALEEERIERKKLAQAGMLFRTVIHASEQMMNGYFHIIHLLLALAHHFPELQGAADASLLQFQTDEHARTKRETPDLGEFLAQLYMSADHSWEDVFDKYFTEMRARNVFWCLDPDRGNGKGYLAYLEEQEVSSLRMEESFESSKTALRMLTFQNVFVSNLANFFLDDRSNTDCYSPSTMRYILENTYGYPAAGVAARLVGKIKQIYRIRSWSELYGYLEMGEVPTDEEICGMLKDAVRESACKRYHQCHLNKDELLVWRSTVDKEIPKEERRRVHKQNDEVIRTHRIVEAPYEQSTPGTANGVEPGRICAGATISFTVRRKC</sequence>
<evidence type="ECO:0000313" key="1">
    <source>
        <dbReference type="EMBL" id="KAJ3181523.1"/>
    </source>
</evidence>
<gene>
    <name evidence="1" type="ORF">HDU87_001133</name>
</gene>
<dbReference type="AlphaFoldDB" id="A0AAD5TN40"/>
<dbReference type="EMBL" id="JADGJQ010000012">
    <property type="protein sequence ID" value="KAJ3181523.1"/>
    <property type="molecule type" value="Genomic_DNA"/>
</dbReference>
<accession>A0AAD5TN40</accession>
<reference evidence="1" key="1">
    <citation type="submission" date="2020-05" db="EMBL/GenBank/DDBJ databases">
        <title>Phylogenomic resolution of chytrid fungi.</title>
        <authorList>
            <person name="Stajich J.E."/>
            <person name="Amses K."/>
            <person name="Simmons R."/>
            <person name="Seto K."/>
            <person name="Myers J."/>
            <person name="Bonds A."/>
            <person name="Quandt C.A."/>
            <person name="Barry K."/>
            <person name="Liu P."/>
            <person name="Grigoriev I."/>
            <person name="Longcore J.E."/>
            <person name="James T.Y."/>
        </authorList>
    </citation>
    <scope>NUCLEOTIDE SEQUENCE</scope>
    <source>
        <strain evidence="1">JEL0379</strain>
    </source>
</reference>
<comment type="caution">
    <text evidence="1">The sequence shown here is derived from an EMBL/GenBank/DDBJ whole genome shotgun (WGS) entry which is preliminary data.</text>
</comment>
<keyword evidence="2" id="KW-1185">Reference proteome</keyword>
<dbReference type="Proteomes" id="UP001212152">
    <property type="component" value="Unassembled WGS sequence"/>
</dbReference>